<evidence type="ECO:0000256" key="6">
    <source>
        <dbReference type="ARBA" id="ARBA00023157"/>
    </source>
</evidence>
<name>A0A1N6H9C0_9BACT</name>
<dbReference type="SUPFAM" id="SSF52833">
    <property type="entry name" value="Thioredoxin-like"/>
    <property type="match status" value="1"/>
</dbReference>
<dbReference type="Pfam" id="PF00578">
    <property type="entry name" value="AhpC-TSA"/>
    <property type="match status" value="1"/>
</dbReference>
<dbReference type="GO" id="GO:0030313">
    <property type="term" value="C:cell envelope"/>
    <property type="evidence" value="ECO:0007669"/>
    <property type="project" value="UniProtKB-SubCell"/>
</dbReference>
<proteinExistence type="inferred from homology"/>
<dbReference type="InterPro" id="IPR000889">
    <property type="entry name" value="Glutathione_peroxidase"/>
</dbReference>
<evidence type="ECO:0000256" key="8">
    <source>
        <dbReference type="SAM" id="SignalP"/>
    </source>
</evidence>
<dbReference type="PROSITE" id="PS00194">
    <property type="entry name" value="THIOREDOXIN_1"/>
    <property type="match status" value="1"/>
</dbReference>
<gene>
    <name evidence="10" type="ORF">SAMN04488055_3253</name>
</gene>
<keyword evidence="8" id="KW-0732">Signal</keyword>
<evidence type="ECO:0000256" key="3">
    <source>
        <dbReference type="ARBA" id="ARBA00022559"/>
    </source>
</evidence>
<evidence type="ECO:0000313" key="11">
    <source>
        <dbReference type="Proteomes" id="UP000185003"/>
    </source>
</evidence>
<dbReference type="Pfam" id="PF14289">
    <property type="entry name" value="DUF4369"/>
    <property type="match status" value="1"/>
</dbReference>
<accession>A0A1N6H9C0</accession>
<feature type="signal peptide" evidence="8">
    <location>
        <begin position="1"/>
        <end position="20"/>
    </location>
</feature>
<sequence>MKQISLLIAACLLQQAAVHAQSFTLNGTVEGKRTGYVYLNYSTGGDNYRMDSAQLQEGRFTFKGNIDGPAMSSLFLDRPGPMSYDGDVASLFLEPGTMMASLKKGNLKEATLKGSKAQDDMELLNAARKPVTTGLAPLSANYNKLNMAYIAARKAKKDSATLAGMLDELEKVKDKMEPYYEKMEAIDKDFIEKHPASYASVYLLRFRISSMSLREAESAYNRMPPALQQSSFGKEIRKEVDDLRSGSPGSAAYVFSKTDINGQPLNLGDYKGRYVLIDFWASWCVPCRKGNPHLKELYAKYKGKGLEIIGISDDDGRPEEWKKAVAQDEIGIWKHVLRGLDMEKRQRKEPNPEDISDRYGIHSLPTKILIDPNGMIIGRYGGGGENDEAMDKKLAEVLGK</sequence>
<feature type="chain" id="PRO_5013246814" evidence="8">
    <location>
        <begin position="21"/>
        <end position="400"/>
    </location>
</feature>
<dbReference type="AlphaFoldDB" id="A0A1N6H9C0"/>
<keyword evidence="3 10" id="KW-0575">Peroxidase</keyword>
<feature type="domain" description="Thioredoxin" evidence="9">
    <location>
        <begin position="246"/>
        <end position="399"/>
    </location>
</feature>
<dbReference type="GO" id="GO:0004601">
    <property type="term" value="F:peroxidase activity"/>
    <property type="evidence" value="ECO:0007669"/>
    <property type="project" value="UniProtKB-KW"/>
</dbReference>
<protein>
    <submittedName>
        <fullName evidence="10">Glutathione peroxidase, house-cleaning role in reducing lipid peroxides</fullName>
    </submittedName>
</protein>
<dbReference type="InterPro" id="IPR050553">
    <property type="entry name" value="Thioredoxin_ResA/DsbE_sf"/>
</dbReference>
<evidence type="ECO:0000313" key="10">
    <source>
        <dbReference type="EMBL" id="SIO16394.1"/>
    </source>
</evidence>
<dbReference type="EMBL" id="FSRA01000001">
    <property type="protein sequence ID" value="SIO16394.1"/>
    <property type="molecule type" value="Genomic_DNA"/>
</dbReference>
<keyword evidence="5" id="KW-0560">Oxidoreductase</keyword>
<dbReference type="InterPro" id="IPR013766">
    <property type="entry name" value="Thioredoxin_domain"/>
</dbReference>
<dbReference type="OrthoDB" id="750178at2"/>
<dbReference type="PROSITE" id="PS51352">
    <property type="entry name" value="THIOREDOXIN_2"/>
    <property type="match status" value="1"/>
</dbReference>
<dbReference type="STRING" id="536979.SAMN04488055_3253"/>
<evidence type="ECO:0000256" key="4">
    <source>
        <dbReference type="ARBA" id="ARBA00022748"/>
    </source>
</evidence>
<dbReference type="Proteomes" id="UP000185003">
    <property type="component" value="Unassembled WGS sequence"/>
</dbReference>
<keyword evidence="7" id="KW-0676">Redox-active center</keyword>
<keyword evidence="4" id="KW-0201">Cytochrome c-type biogenesis</keyword>
<dbReference type="InterPro" id="IPR000866">
    <property type="entry name" value="AhpC/TSA"/>
</dbReference>
<dbReference type="PANTHER" id="PTHR42852:SF6">
    <property type="entry name" value="THIOL:DISULFIDE INTERCHANGE PROTEIN DSBE"/>
    <property type="match status" value="1"/>
</dbReference>
<dbReference type="CDD" id="cd02966">
    <property type="entry name" value="TlpA_like_family"/>
    <property type="match status" value="1"/>
</dbReference>
<comment type="similarity">
    <text evidence="2">Belongs to the glutathione peroxidase family.</text>
</comment>
<evidence type="ECO:0000256" key="1">
    <source>
        <dbReference type="ARBA" id="ARBA00004196"/>
    </source>
</evidence>
<reference evidence="10 11" key="1">
    <citation type="submission" date="2016-11" db="EMBL/GenBank/DDBJ databases">
        <authorList>
            <person name="Jaros S."/>
            <person name="Januszkiewicz K."/>
            <person name="Wedrychowicz H."/>
        </authorList>
    </citation>
    <scope>NUCLEOTIDE SEQUENCE [LARGE SCALE GENOMIC DNA]</scope>
    <source>
        <strain evidence="10 11">DSM 24787</strain>
    </source>
</reference>
<keyword evidence="6" id="KW-1015">Disulfide bond</keyword>
<evidence type="ECO:0000259" key="9">
    <source>
        <dbReference type="PROSITE" id="PS51352"/>
    </source>
</evidence>
<evidence type="ECO:0000256" key="5">
    <source>
        <dbReference type="ARBA" id="ARBA00023002"/>
    </source>
</evidence>
<dbReference type="RefSeq" id="WP_074240225.1">
    <property type="nucleotide sequence ID" value="NZ_FSRA01000001.1"/>
</dbReference>
<dbReference type="InterPro" id="IPR017937">
    <property type="entry name" value="Thioredoxin_CS"/>
</dbReference>
<organism evidence="10 11">
    <name type="scientific">Chitinophaga niabensis</name>
    <dbReference type="NCBI Taxonomy" id="536979"/>
    <lineage>
        <taxon>Bacteria</taxon>
        <taxon>Pseudomonadati</taxon>
        <taxon>Bacteroidota</taxon>
        <taxon>Chitinophagia</taxon>
        <taxon>Chitinophagales</taxon>
        <taxon>Chitinophagaceae</taxon>
        <taxon>Chitinophaga</taxon>
    </lineage>
</organism>
<comment type="subcellular location">
    <subcellularLocation>
        <location evidence="1">Cell envelope</location>
    </subcellularLocation>
</comment>
<keyword evidence="11" id="KW-1185">Reference proteome</keyword>
<dbReference type="Gene3D" id="3.40.30.10">
    <property type="entry name" value="Glutaredoxin"/>
    <property type="match status" value="1"/>
</dbReference>
<dbReference type="GO" id="GO:0006979">
    <property type="term" value="P:response to oxidative stress"/>
    <property type="evidence" value="ECO:0007669"/>
    <property type="project" value="InterPro"/>
</dbReference>
<dbReference type="InterPro" id="IPR036249">
    <property type="entry name" value="Thioredoxin-like_sf"/>
</dbReference>
<evidence type="ECO:0000256" key="7">
    <source>
        <dbReference type="ARBA" id="ARBA00023284"/>
    </source>
</evidence>
<evidence type="ECO:0000256" key="2">
    <source>
        <dbReference type="ARBA" id="ARBA00006926"/>
    </source>
</evidence>
<dbReference type="GO" id="GO:0017004">
    <property type="term" value="P:cytochrome complex assembly"/>
    <property type="evidence" value="ECO:0007669"/>
    <property type="project" value="UniProtKB-KW"/>
</dbReference>
<dbReference type="PANTHER" id="PTHR42852">
    <property type="entry name" value="THIOL:DISULFIDE INTERCHANGE PROTEIN DSBE"/>
    <property type="match status" value="1"/>
</dbReference>
<dbReference type="InterPro" id="IPR025380">
    <property type="entry name" value="DUF4369"/>
</dbReference>
<dbReference type="PROSITE" id="PS51355">
    <property type="entry name" value="GLUTATHIONE_PEROXID_3"/>
    <property type="match status" value="1"/>
</dbReference>